<dbReference type="Gene3D" id="1.20.1280.50">
    <property type="match status" value="1"/>
</dbReference>
<feature type="compositionally biased region" description="Low complexity" evidence="1">
    <location>
        <begin position="356"/>
        <end position="370"/>
    </location>
</feature>
<protein>
    <recommendedName>
        <fullName evidence="2">F-box domain-containing protein</fullName>
    </recommendedName>
</protein>
<dbReference type="PANTHER" id="PTHR34591:SF50">
    <property type="entry name" value="F-BOX DOMAIN-CONTAINING PROTEIN"/>
    <property type="match status" value="1"/>
</dbReference>
<sequence>MDRRVEGEKGSDGEPEAKRGTVATTANLSALLPEDVLADILQRLAPRDLAASRCVCKAWLATVDARRLLRTQLLPLWLGGIFINFNGYYTSEFFARPSTTRPFVSGKHDYLPGAGPDTYAEVYDHCNGLLLVEGYDEVLPRVTDYVFNPATRWVAPLTPPPTLNPDLERDLFQDIYHKQSEWPPSPFSLHVLSSKTGQWEERSFVREGEAAGIVADIRQSDPYGQRNAVYWRGALYVHCQSDFVMRILVSDGRYQVIKPPAGTKKAYYPQYYLGKSENGVCCAKFHGWCLKVWILRELGDQTEWVCKHDGDILGCLLKHNVSSRRHYQRENCRPWLSQNINAEHNTMEQPMDENFDWSSDVSSDEYSPSDNAYDDKEAKRYLAYLDILGFHPYKEVIFLSQSLIRGMAYDFTSLKFKDLGNLYPARYNYEVLPNEQLINSSFPYTPCWLGQGPPWVRPGKGLVYPRIDSDT</sequence>
<reference evidence="3 4" key="1">
    <citation type="journal article" date="2019" name="Sci. Rep.">
        <title>A high-quality genome of Eragrostis curvula grass provides insights into Poaceae evolution and supports new strategies to enhance forage quality.</title>
        <authorList>
            <person name="Carballo J."/>
            <person name="Santos B.A.C.M."/>
            <person name="Zappacosta D."/>
            <person name="Garbus I."/>
            <person name="Selva J.P."/>
            <person name="Gallo C.A."/>
            <person name="Diaz A."/>
            <person name="Albertini E."/>
            <person name="Caccamo M."/>
            <person name="Echenique V."/>
        </authorList>
    </citation>
    <scope>NUCLEOTIDE SEQUENCE [LARGE SCALE GENOMIC DNA]</scope>
    <source>
        <strain evidence="4">cv. Victoria</strain>
        <tissue evidence="3">Leaf</tissue>
    </source>
</reference>
<evidence type="ECO:0000313" key="4">
    <source>
        <dbReference type="Proteomes" id="UP000324897"/>
    </source>
</evidence>
<dbReference type="AlphaFoldDB" id="A0A5J9WN94"/>
<gene>
    <name evidence="3" type="ORF">EJB05_00749</name>
</gene>
<dbReference type="PROSITE" id="PS50181">
    <property type="entry name" value="FBOX"/>
    <property type="match status" value="1"/>
</dbReference>
<feature type="non-terminal residue" evidence="3">
    <location>
        <position position="1"/>
    </location>
</feature>
<dbReference type="SMART" id="SM00256">
    <property type="entry name" value="FBOX"/>
    <property type="match status" value="1"/>
</dbReference>
<dbReference type="OrthoDB" id="639965at2759"/>
<dbReference type="InterPro" id="IPR001810">
    <property type="entry name" value="F-box_dom"/>
</dbReference>
<dbReference type="SUPFAM" id="SSF81383">
    <property type="entry name" value="F-box domain"/>
    <property type="match status" value="1"/>
</dbReference>
<dbReference type="InterPro" id="IPR036047">
    <property type="entry name" value="F-box-like_dom_sf"/>
</dbReference>
<feature type="compositionally biased region" description="Basic and acidic residues" evidence="1">
    <location>
        <begin position="1"/>
        <end position="19"/>
    </location>
</feature>
<keyword evidence="4" id="KW-1185">Reference proteome</keyword>
<comment type="caution">
    <text evidence="3">The sequence shown here is derived from an EMBL/GenBank/DDBJ whole genome shotgun (WGS) entry which is preliminary data.</text>
</comment>
<accession>A0A5J9WN94</accession>
<dbReference type="PANTHER" id="PTHR34591">
    <property type="entry name" value="OS03G0653100 PROTEIN-RELATED"/>
    <property type="match status" value="1"/>
</dbReference>
<feature type="region of interest" description="Disordered" evidence="1">
    <location>
        <begin position="351"/>
        <end position="371"/>
    </location>
</feature>
<dbReference type="Proteomes" id="UP000324897">
    <property type="component" value="Chromosome 6"/>
</dbReference>
<proteinExistence type="predicted"/>
<evidence type="ECO:0000313" key="3">
    <source>
        <dbReference type="EMBL" id="TVU49436.1"/>
    </source>
</evidence>
<dbReference type="Pfam" id="PF00646">
    <property type="entry name" value="F-box"/>
    <property type="match status" value="1"/>
</dbReference>
<evidence type="ECO:0000259" key="2">
    <source>
        <dbReference type="PROSITE" id="PS50181"/>
    </source>
</evidence>
<feature type="region of interest" description="Disordered" evidence="1">
    <location>
        <begin position="1"/>
        <end position="20"/>
    </location>
</feature>
<name>A0A5J9WN94_9POAL</name>
<organism evidence="3 4">
    <name type="scientific">Eragrostis curvula</name>
    <name type="common">weeping love grass</name>
    <dbReference type="NCBI Taxonomy" id="38414"/>
    <lineage>
        <taxon>Eukaryota</taxon>
        <taxon>Viridiplantae</taxon>
        <taxon>Streptophyta</taxon>
        <taxon>Embryophyta</taxon>
        <taxon>Tracheophyta</taxon>
        <taxon>Spermatophyta</taxon>
        <taxon>Magnoliopsida</taxon>
        <taxon>Liliopsida</taxon>
        <taxon>Poales</taxon>
        <taxon>Poaceae</taxon>
        <taxon>PACMAD clade</taxon>
        <taxon>Chloridoideae</taxon>
        <taxon>Eragrostideae</taxon>
        <taxon>Eragrostidinae</taxon>
        <taxon>Eragrostis</taxon>
    </lineage>
</organism>
<evidence type="ECO:0000256" key="1">
    <source>
        <dbReference type="SAM" id="MobiDB-lite"/>
    </source>
</evidence>
<dbReference type="Gramene" id="TVU49436">
    <property type="protein sequence ID" value="TVU49436"/>
    <property type="gene ID" value="EJB05_00749"/>
</dbReference>
<feature type="domain" description="F-box" evidence="2">
    <location>
        <begin position="26"/>
        <end position="72"/>
    </location>
</feature>
<dbReference type="EMBL" id="RWGY01000002">
    <property type="protein sequence ID" value="TVU49436.1"/>
    <property type="molecule type" value="Genomic_DNA"/>
</dbReference>